<evidence type="ECO:0000256" key="7">
    <source>
        <dbReference type="ARBA" id="ARBA00023002"/>
    </source>
</evidence>
<dbReference type="PANTHER" id="PTHR36507">
    <property type="entry name" value="BLL1555 PROTEIN"/>
    <property type="match status" value="1"/>
</dbReference>
<dbReference type="GO" id="GO:0005507">
    <property type="term" value="F:copper ion binding"/>
    <property type="evidence" value="ECO:0007669"/>
    <property type="project" value="InterPro"/>
</dbReference>
<evidence type="ECO:0000256" key="11">
    <source>
        <dbReference type="SAM" id="MobiDB-lite"/>
    </source>
</evidence>
<evidence type="ECO:0000256" key="2">
    <source>
        <dbReference type="ARBA" id="ARBA00011233"/>
    </source>
</evidence>
<feature type="domain" description="Plastocyanin-like" evidence="13">
    <location>
        <begin position="202"/>
        <end position="292"/>
    </location>
</feature>
<reference evidence="15 16" key="1">
    <citation type="journal article" date="2014" name="PLoS ONE">
        <title>Genome Sequence of Candidatus Nitrososphaera evergladensis from Group I.1b Enriched from Everglades Soil Reveals Novel Genomic Features of the Ammonia-Oxidizing Archaea.</title>
        <authorList>
            <person name="Zhalnina K.V."/>
            <person name="Dias R."/>
            <person name="Leonard M.T."/>
            <person name="Dorr de Quadros P."/>
            <person name="Camargo F.A."/>
            <person name="Drew J.C."/>
            <person name="Farmerie W.G."/>
            <person name="Daroub S.H."/>
            <person name="Triplett E.W."/>
        </authorList>
    </citation>
    <scope>NUCLEOTIDE SEQUENCE [LARGE SCALE GENOMIC DNA]</scope>
    <source>
        <strain evidence="15 16">SR1</strain>
    </source>
</reference>
<feature type="domain" description="Plastocyanin-like" evidence="14">
    <location>
        <begin position="65"/>
        <end position="173"/>
    </location>
</feature>
<feature type="region of interest" description="Disordered" evidence="11">
    <location>
        <begin position="349"/>
        <end position="372"/>
    </location>
</feature>
<dbReference type="InterPro" id="IPR011707">
    <property type="entry name" value="Cu-oxidase-like_N"/>
</dbReference>
<proteinExistence type="predicted"/>
<dbReference type="HOGENOM" id="CLU_032707_0_0_2"/>
<name>A0A075MP38_9ARCH</name>
<dbReference type="Pfam" id="PF00127">
    <property type="entry name" value="Copper-bind"/>
    <property type="match status" value="1"/>
</dbReference>
<evidence type="ECO:0000313" key="16">
    <source>
        <dbReference type="Proteomes" id="UP000028194"/>
    </source>
</evidence>
<dbReference type="GO" id="GO:0050421">
    <property type="term" value="F:nitrite reductase (NO-forming) activity"/>
    <property type="evidence" value="ECO:0007669"/>
    <property type="project" value="UniProtKB-EC"/>
</dbReference>
<evidence type="ECO:0000256" key="6">
    <source>
        <dbReference type="ARBA" id="ARBA00022737"/>
    </source>
</evidence>
<dbReference type="InterPro" id="IPR052721">
    <property type="entry name" value="ET_Amicyanin"/>
</dbReference>
<comment type="cofactor">
    <cofactor evidence="1 10">
        <name>Cu(+)</name>
        <dbReference type="ChEBI" id="CHEBI:49552"/>
    </cofactor>
</comment>
<dbReference type="PRINTS" id="PR00695">
    <property type="entry name" value="CUNO2RDTASE"/>
</dbReference>
<feature type="binding site" description="type 1 copper site" evidence="10">
    <location>
        <position position="165"/>
    </location>
    <ligand>
        <name>Cu cation</name>
        <dbReference type="ChEBI" id="CHEBI:23378"/>
        <label>1</label>
    </ligand>
</feature>
<comment type="subunit">
    <text evidence="2">Homotrimer.</text>
</comment>
<dbReference type="InterPro" id="IPR001287">
    <property type="entry name" value="NO2-reductase_Cu"/>
</dbReference>
<dbReference type="InterPro" id="IPR011706">
    <property type="entry name" value="Cu-oxidase_C"/>
</dbReference>
<dbReference type="GO" id="GO:0009055">
    <property type="term" value="F:electron transfer activity"/>
    <property type="evidence" value="ECO:0007669"/>
    <property type="project" value="InterPro"/>
</dbReference>
<evidence type="ECO:0000256" key="5">
    <source>
        <dbReference type="ARBA" id="ARBA00022723"/>
    </source>
</evidence>
<organism evidence="15 16">
    <name type="scientific">Candidatus Nitrososphaera evergladensis SR1</name>
    <dbReference type="NCBI Taxonomy" id="1459636"/>
    <lineage>
        <taxon>Archaea</taxon>
        <taxon>Nitrososphaerota</taxon>
        <taxon>Nitrososphaeria</taxon>
        <taxon>Nitrososphaerales</taxon>
        <taxon>Nitrososphaeraceae</taxon>
        <taxon>Nitrososphaera</taxon>
    </lineage>
</organism>
<dbReference type="Pfam" id="PF07731">
    <property type="entry name" value="Cu-oxidase_2"/>
    <property type="match status" value="1"/>
</dbReference>
<keyword evidence="5 10" id="KW-0479">Metal-binding</keyword>
<dbReference type="CDD" id="cd11024">
    <property type="entry name" value="CuRO_1_2DMCO_NIR_like"/>
    <property type="match status" value="1"/>
</dbReference>
<keyword evidence="8 10" id="KW-0186">Copper</keyword>
<evidence type="ECO:0000313" key="15">
    <source>
        <dbReference type="EMBL" id="AIF82978.1"/>
    </source>
</evidence>
<dbReference type="SUPFAM" id="SSF49503">
    <property type="entry name" value="Cupredoxins"/>
    <property type="match status" value="3"/>
</dbReference>
<dbReference type="PANTHER" id="PTHR36507:SF1">
    <property type="entry name" value="BLL1555 PROTEIN"/>
    <property type="match status" value="1"/>
</dbReference>
<sequence>MGITLSMVFVFIFETRFISQAQQQQQEQLSTVSPISSGAYITANDVYPKASNPNPQHREYTLIAQNAEIEVAKSVKAKVWTYNGTVPAPTLRFNEGDSVTVKFINKTPYSHTLHFHGSHNSANDGVIPQVLPGQQYVYNFTAEEAGLFMYHCHAFPTTEHVRMGMYGAMIIDPVHHPMQPAREYLFVLSELDPTNALANFTQFYPINGYADQYMEEPIRVVKNETARFYVIGIGGVLQSPFHIHSTLFKVWQSGILWNAPHWAQTHLVANGDTAIIEAKWDEPGRYLFHVHGIQEERGSMAFLDVLDNDTQLKALEKPSNMPQSKSMIEWQEQRIESLEKAKLTEYDNLGQASMPPSSMHSNHHGGSNNAEENAAGNVTAVKADAVTIVKGSSTPDITKPFVPAAVSVHEGTTVTWTNDDNAIHTVTEVNNIFDSGFVQAGAKWQHAFKEEGKFDYYCMLHPWMKGTVIVE</sequence>
<comment type="catalytic activity">
    <reaction evidence="9">
        <text>nitric oxide + Fe(III)-[cytochrome c] + H2O = Fe(II)-[cytochrome c] + nitrite + 2 H(+)</text>
        <dbReference type="Rhea" id="RHEA:15233"/>
        <dbReference type="Rhea" id="RHEA-COMP:10350"/>
        <dbReference type="Rhea" id="RHEA-COMP:14399"/>
        <dbReference type="ChEBI" id="CHEBI:15377"/>
        <dbReference type="ChEBI" id="CHEBI:15378"/>
        <dbReference type="ChEBI" id="CHEBI:16301"/>
        <dbReference type="ChEBI" id="CHEBI:16480"/>
        <dbReference type="ChEBI" id="CHEBI:29033"/>
        <dbReference type="ChEBI" id="CHEBI:29034"/>
        <dbReference type="EC" id="1.7.2.1"/>
    </reaction>
</comment>
<evidence type="ECO:0000256" key="10">
    <source>
        <dbReference type="PIRSR" id="PIRSR601287-1"/>
    </source>
</evidence>
<evidence type="ECO:0000256" key="3">
    <source>
        <dbReference type="ARBA" id="ARBA00011882"/>
    </source>
</evidence>
<dbReference type="KEGG" id="nev:NTE_00902"/>
<feature type="domain" description="Blue (type 1) copper" evidence="12">
    <location>
        <begin position="401"/>
        <end position="471"/>
    </location>
</feature>
<evidence type="ECO:0000256" key="9">
    <source>
        <dbReference type="ARBA" id="ARBA00049340"/>
    </source>
</evidence>
<dbReference type="STRING" id="1459636.NTE_00902"/>
<dbReference type="InterPro" id="IPR008972">
    <property type="entry name" value="Cupredoxin"/>
</dbReference>
<dbReference type="Proteomes" id="UP000028194">
    <property type="component" value="Chromosome"/>
</dbReference>
<dbReference type="InterPro" id="IPR000923">
    <property type="entry name" value="BlueCu_1"/>
</dbReference>
<comment type="cofactor">
    <cofactor evidence="10">
        <name>Cu(2+)</name>
        <dbReference type="ChEBI" id="CHEBI:29036"/>
    </cofactor>
</comment>
<feature type="compositionally biased region" description="Low complexity" evidence="11">
    <location>
        <begin position="353"/>
        <end position="372"/>
    </location>
</feature>
<keyword evidence="16" id="KW-1185">Reference proteome</keyword>
<keyword evidence="7" id="KW-0560">Oxidoreductase</keyword>
<evidence type="ECO:0000259" key="14">
    <source>
        <dbReference type="Pfam" id="PF07732"/>
    </source>
</evidence>
<dbReference type="Gene3D" id="2.60.40.420">
    <property type="entry name" value="Cupredoxins - blue copper proteins"/>
    <property type="match status" value="3"/>
</dbReference>
<evidence type="ECO:0000259" key="12">
    <source>
        <dbReference type="Pfam" id="PF00127"/>
    </source>
</evidence>
<evidence type="ECO:0000256" key="4">
    <source>
        <dbReference type="ARBA" id="ARBA00017290"/>
    </source>
</evidence>
<gene>
    <name evidence="15" type="ORF">NTE_00902</name>
</gene>
<dbReference type="eggNOG" id="arCOG03914">
    <property type="taxonomic scope" value="Archaea"/>
</dbReference>
<feature type="binding site" description="type 1 copper site" evidence="10">
    <location>
        <position position="151"/>
    </location>
    <ligand>
        <name>Cu cation</name>
        <dbReference type="ChEBI" id="CHEBI:23378"/>
        <label>1</label>
    </ligand>
</feature>
<keyword evidence="6" id="KW-0677">Repeat</keyword>
<evidence type="ECO:0000256" key="1">
    <source>
        <dbReference type="ARBA" id="ARBA00001960"/>
    </source>
</evidence>
<feature type="binding site" description="type 1 copper site" evidence="10">
    <location>
        <position position="291"/>
    </location>
    <ligand>
        <name>Cu cation</name>
        <dbReference type="ChEBI" id="CHEBI:23378"/>
        <label>1</label>
    </ligand>
</feature>
<dbReference type="Pfam" id="PF07732">
    <property type="entry name" value="Cu-oxidase_3"/>
    <property type="match status" value="1"/>
</dbReference>
<dbReference type="EMBL" id="CP007174">
    <property type="protein sequence ID" value="AIF82978.1"/>
    <property type="molecule type" value="Genomic_DNA"/>
</dbReference>
<dbReference type="eggNOG" id="arCOG02926">
    <property type="taxonomic scope" value="Archaea"/>
</dbReference>
<protein>
    <recommendedName>
        <fullName evidence="4">Copper-containing nitrite reductase</fullName>
        <ecNumber evidence="3">1.7.2.1</ecNumber>
    </recommendedName>
</protein>
<accession>A0A075MP38</accession>
<feature type="binding site" description="type 1 copper site" evidence="10">
    <location>
        <position position="152"/>
    </location>
    <ligand>
        <name>Cu cation</name>
        <dbReference type="ChEBI" id="CHEBI:23378"/>
        <label>1</label>
    </ligand>
</feature>
<evidence type="ECO:0000256" key="8">
    <source>
        <dbReference type="ARBA" id="ARBA00023008"/>
    </source>
</evidence>
<dbReference type="AlphaFoldDB" id="A0A075MP38"/>
<dbReference type="EC" id="1.7.2.1" evidence="3"/>
<feature type="binding site" description="type 1 copper site" evidence="10">
    <location>
        <position position="111"/>
    </location>
    <ligand>
        <name>Cu cation</name>
        <dbReference type="ChEBI" id="CHEBI:23378"/>
        <label>1</label>
    </ligand>
</feature>
<feature type="binding site" description="type 1 copper site" evidence="10">
    <location>
        <position position="160"/>
    </location>
    <ligand>
        <name>Cu cation</name>
        <dbReference type="ChEBI" id="CHEBI:23378"/>
        <label>1</label>
    </ligand>
</feature>
<evidence type="ECO:0000259" key="13">
    <source>
        <dbReference type="Pfam" id="PF07731"/>
    </source>
</evidence>
<feature type="binding site" description="type 1 copper site" evidence="10">
    <location>
        <position position="116"/>
    </location>
    <ligand>
        <name>Cu cation</name>
        <dbReference type="ChEBI" id="CHEBI:23378"/>
        <label>1</label>
    </ligand>
</feature>